<dbReference type="Gene3D" id="1.10.1220.10">
    <property type="entry name" value="Met repressor-like"/>
    <property type="match status" value="1"/>
</dbReference>
<evidence type="ECO:0000313" key="1">
    <source>
        <dbReference type="EMBL" id="SEO98884.1"/>
    </source>
</evidence>
<dbReference type="InterPro" id="IPR013321">
    <property type="entry name" value="Arc_rbn_hlx_hlx"/>
</dbReference>
<dbReference type="Proteomes" id="UP000198942">
    <property type="component" value="Unassembled WGS sequence"/>
</dbReference>
<organism evidence="1 2">
    <name type="scientific">Mucilaginibacter gossypiicola</name>
    <dbReference type="NCBI Taxonomy" id="551995"/>
    <lineage>
        <taxon>Bacteria</taxon>
        <taxon>Pseudomonadati</taxon>
        <taxon>Bacteroidota</taxon>
        <taxon>Sphingobacteriia</taxon>
        <taxon>Sphingobacteriales</taxon>
        <taxon>Sphingobacteriaceae</taxon>
        <taxon>Mucilaginibacter</taxon>
    </lineage>
</organism>
<dbReference type="InterPro" id="IPR010985">
    <property type="entry name" value="Ribbon_hlx_hlx"/>
</dbReference>
<protein>
    <submittedName>
        <fullName evidence="1">Uncharacterized protein</fullName>
    </submittedName>
</protein>
<sequence>MIARWAVTKNKAMDDYKKKLGSLADKIKNEKPQTPIQQVLPVKPITQPAKAEEARFNNWIPRELKRKIKAYGVQHDLSQKEITIQALEKFLEEKRSR</sequence>
<name>A0A1H8U7S0_9SPHI</name>
<dbReference type="AlphaFoldDB" id="A0A1H8U7S0"/>
<keyword evidence="2" id="KW-1185">Reference proteome</keyword>
<dbReference type="EMBL" id="FOCL01000018">
    <property type="protein sequence ID" value="SEO98884.1"/>
    <property type="molecule type" value="Genomic_DNA"/>
</dbReference>
<accession>A0A1H8U7S0</accession>
<dbReference type="GO" id="GO:0006355">
    <property type="term" value="P:regulation of DNA-templated transcription"/>
    <property type="evidence" value="ECO:0007669"/>
    <property type="project" value="InterPro"/>
</dbReference>
<proteinExistence type="predicted"/>
<evidence type="ECO:0000313" key="2">
    <source>
        <dbReference type="Proteomes" id="UP000198942"/>
    </source>
</evidence>
<dbReference type="SUPFAM" id="SSF47598">
    <property type="entry name" value="Ribbon-helix-helix"/>
    <property type="match status" value="1"/>
</dbReference>
<reference evidence="2" key="1">
    <citation type="submission" date="2016-10" db="EMBL/GenBank/DDBJ databases">
        <authorList>
            <person name="Varghese N."/>
            <person name="Submissions S."/>
        </authorList>
    </citation>
    <scope>NUCLEOTIDE SEQUENCE [LARGE SCALE GENOMIC DNA]</scope>
    <source>
        <strain evidence="2">Gh-48</strain>
    </source>
</reference>
<gene>
    <name evidence="1" type="ORF">SAMN05192574_11849</name>
</gene>